<dbReference type="InterPro" id="IPR004891">
    <property type="entry name" value="Mercury-R_MerC"/>
</dbReference>
<keyword evidence="3" id="KW-1185">Reference proteome</keyword>
<feature type="transmembrane region" description="Helical" evidence="1">
    <location>
        <begin position="73"/>
        <end position="91"/>
    </location>
</feature>
<keyword evidence="1" id="KW-1133">Transmembrane helix</keyword>
<feature type="transmembrane region" description="Helical" evidence="1">
    <location>
        <begin position="12"/>
        <end position="34"/>
    </location>
</feature>
<dbReference type="EMBL" id="HE796683">
    <property type="protein sequence ID" value="CCH02701.1"/>
    <property type="molecule type" value="Genomic_DNA"/>
</dbReference>
<sequence length="133" mass="14614">MPYSLPRRHKADYLGITGSVLCLIHCLVTPVLVMTSTLLSHESLRVGFLSLDYVFIAINIAAVWSAARHTSRVIGRCLWAFLALFVAGLLLESTYESAAYLAYAASLGLVGTHVANIRHCRKTHAHQANTTYL</sequence>
<dbReference type="AlphaFoldDB" id="I0KEZ8"/>
<protein>
    <recommendedName>
        <fullName evidence="4">MerC mercury resistance protein</fullName>
    </recommendedName>
</protein>
<dbReference type="eggNOG" id="ENOG503414U">
    <property type="taxonomic scope" value="Bacteria"/>
</dbReference>
<evidence type="ECO:0000313" key="2">
    <source>
        <dbReference type="EMBL" id="CCH02701.1"/>
    </source>
</evidence>
<keyword evidence="1" id="KW-0472">Membrane</keyword>
<organism evidence="2 3">
    <name type="scientific">Fibrella aestuarina BUZ 2</name>
    <dbReference type="NCBI Taxonomy" id="1166018"/>
    <lineage>
        <taxon>Bacteria</taxon>
        <taxon>Pseudomonadati</taxon>
        <taxon>Bacteroidota</taxon>
        <taxon>Cytophagia</taxon>
        <taxon>Cytophagales</taxon>
        <taxon>Spirosomataceae</taxon>
        <taxon>Fibrella</taxon>
    </lineage>
</organism>
<evidence type="ECO:0000256" key="1">
    <source>
        <dbReference type="SAM" id="Phobius"/>
    </source>
</evidence>
<dbReference type="Proteomes" id="UP000011058">
    <property type="component" value="Chromosome"/>
</dbReference>
<dbReference type="STRING" id="1166018.FAES_4702"/>
<dbReference type="PATRIC" id="fig|1166018.3.peg.1669"/>
<reference evidence="2 3" key="1">
    <citation type="journal article" date="2012" name="J. Bacteriol.">
        <title>Genome Sequence of Fibrella aestuarina BUZ 2T, a Filamentous Marine Bacterium.</title>
        <authorList>
            <person name="Filippini M."/>
            <person name="Qi W."/>
            <person name="Blom J."/>
            <person name="Goesmann A."/>
            <person name="Smits T.H."/>
            <person name="Bagheri H.C."/>
        </authorList>
    </citation>
    <scope>NUCLEOTIDE SEQUENCE [LARGE SCALE GENOMIC DNA]</scope>
    <source>
        <strain evidence="3">BUZ 2T</strain>
    </source>
</reference>
<dbReference type="GO" id="GO:0016020">
    <property type="term" value="C:membrane"/>
    <property type="evidence" value="ECO:0007669"/>
    <property type="project" value="InterPro"/>
</dbReference>
<gene>
    <name evidence="2" type="ORF">FAES_4702</name>
</gene>
<dbReference type="KEGG" id="fae:FAES_4702"/>
<dbReference type="Pfam" id="PF03203">
    <property type="entry name" value="MerC"/>
    <property type="match status" value="1"/>
</dbReference>
<feature type="transmembrane region" description="Helical" evidence="1">
    <location>
        <begin position="97"/>
        <end position="117"/>
    </location>
</feature>
<evidence type="ECO:0008006" key="4">
    <source>
        <dbReference type="Google" id="ProtNLM"/>
    </source>
</evidence>
<proteinExistence type="predicted"/>
<name>I0KEZ8_9BACT</name>
<feature type="transmembrane region" description="Helical" evidence="1">
    <location>
        <begin position="46"/>
        <end position="66"/>
    </location>
</feature>
<dbReference type="RefSeq" id="WP_015333800.1">
    <property type="nucleotide sequence ID" value="NC_020054.1"/>
</dbReference>
<dbReference type="HOGENOM" id="CLU_119458_0_0_10"/>
<keyword evidence="1" id="KW-0812">Transmembrane</keyword>
<dbReference type="OrthoDB" id="1274419at2"/>
<dbReference type="GO" id="GO:0015097">
    <property type="term" value="F:mercury ion transmembrane transporter activity"/>
    <property type="evidence" value="ECO:0007669"/>
    <property type="project" value="InterPro"/>
</dbReference>
<evidence type="ECO:0000313" key="3">
    <source>
        <dbReference type="Proteomes" id="UP000011058"/>
    </source>
</evidence>
<accession>I0KEZ8</accession>